<feature type="region of interest" description="Disordered" evidence="1">
    <location>
        <begin position="407"/>
        <end position="428"/>
    </location>
</feature>
<dbReference type="EMBL" id="JAFHKP010000033">
    <property type="protein sequence ID" value="KAG5469880.1"/>
    <property type="molecule type" value="Genomic_DNA"/>
</dbReference>
<evidence type="ECO:0000256" key="1">
    <source>
        <dbReference type="SAM" id="MobiDB-lite"/>
    </source>
</evidence>
<dbReference type="OrthoDB" id="243242at2759"/>
<organism evidence="2 3">
    <name type="scientific">Leishmania enriettii</name>
    <dbReference type="NCBI Taxonomy" id="5663"/>
    <lineage>
        <taxon>Eukaryota</taxon>
        <taxon>Discoba</taxon>
        <taxon>Euglenozoa</taxon>
        <taxon>Kinetoplastea</taxon>
        <taxon>Metakinetoplastina</taxon>
        <taxon>Trypanosomatida</taxon>
        <taxon>Trypanosomatidae</taxon>
        <taxon>Leishmaniinae</taxon>
        <taxon>Leishmania</taxon>
    </lineage>
</organism>
<accession>A0A836KGG4</accession>
<dbReference type="GeneID" id="94169295"/>
<feature type="region of interest" description="Disordered" evidence="1">
    <location>
        <begin position="1"/>
        <end position="34"/>
    </location>
</feature>
<comment type="caution">
    <text evidence="2">The sequence shown here is derived from an EMBL/GenBank/DDBJ whole genome shotgun (WGS) entry which is preliminary data.</text>
</comment>
<feature type="compositionally biased region" description="Basic and acidic residues" evidence="1">
    <location>
        <begin position="418"/>
        <end position="428"/>
    </location>
</feature>
<evidence type="ECO:0000313" key="3">
    <source>
        <dbReference type="Proteomes" id="UP000674179"/>
    </source>
</evidence>
<proteinExistence type="predicted"/>
<dbReference type="KEGG" id="lenr:94169295"/>
<sequence>MERTAPLSPLSPPPPRKRDSGRGMYRTEGATTRPTERFAAHRCSADVPRWLRRSYMRTIPSEIRTTEQLQLSFEDVREQWWDLCEAYTRGREEFSCQTKHPSEEVLPRDTRSAVDRLVSQLKSVKQELLAHLSRLSGALTAPSVPPPSGPLDLLLPEWVSDLMGNSAPSNVRALRLEHGLEAMQSYLQVIWLARRVWAWSLCFAIISMDLELLSGSVSVAAELFFGNLFLAAVAPEPCEADCKKTAGLVLNSAYNMGGLISEALLYETVAAAAETISDEPQAGNALAGRHDNAVPGQISARITEEACEIAAFFGCSVSLTKSAALSVGRASSTHADLHAAAVEGEVDAPLPTTSAVSKIRDIFWVHAAALCYSVAVRDDASAARLLSVFETAKRSFVAEEAESSAGEDAATCSTSTRTPEHPKPSDKASELQTATVFVLLLAKLIVDEDYSALQQLLQCAGFSDDGDDRSADGRQDCLSSSLAAVCAEGAILRFLIRLLAERVVRRRWTEHGLGQAFRPMEPCAVGAGAAMVGPDQLDSSMRHRLVCALASRVSPVDTARCAQLNNLTGVMRLAQGTRHLCNALQMTALCNVGGDWPLPPALLRSTFS</sequence>
<dbReference type="AlphaFoldDB" id="A0A836KGG4"/>
<gene>
    <name evidence="2" type="ORF">CUR178_02022</name>
</gene>
<keyword evidence="3" id="KW-1185">Reference proteome</keyword>
<evidence type="ECO:0000313" key="2">
    <source>
        <dbReference type="EMBL" id="KAG5469880.1"/>
    </source>
</evidence>
<dbReference type="RefSeq" id="XP_067689888.1">
    <property type="nucleotide sequence ID" value="XM_067833785.1"/>
</dbReference>
<dbReference type="Proteomes" id="UP000674179">
    <property type="component" value="Chromosome 33"/>
</dbReference>
<reference evidence="2 3" key="1">
    <citation type="submission" date="2021-02" db="EMBL/GenBank/DDBJ databases">
        <title>Leishmania (Mundinia) enrietti genome sequencing and assembly.</title>
        <authorList>
            <person name="Almutairi H."/>
            <person name="Gatherer D."/>
        </authorList>
    </citation>
    <scope>NUCLEOTIDE SEQUENCE [LARGE SCALE GENOMIC DNA]</scope>
    <source>
        <strain evidence="2">CUR178</strain>
    </source>
</reference>
<name>A0A836KGG4_LEIEN</name>
<protein>
    <submittedName>
        <fullName evidence="2">Uncharacterized protein</fullName>
    </submittedName>
</protein>